<comment type="caution">
    <text evidence="1">The sequence shown here is derived from an EMBL/GenBank/DDBJ whole genome shotgun (WGS) entry which is preliminary data.</text>
</comment>
<gene>
    <name evidence="1" type="ORF">AAJ76_1140001764</name>
</gene>
<accession>A0A0F9YN20</accession>
<dbReference type="VEuPathDB" id="MicrosporidiaDB:AAJ76_1140001764"/>
<organism evidence="1 2">
    <name type="scientific">Vairimorpha ceranae</name>
    <dbReference type="NCBI Taxonomy" id="40302"/>
    <lineage>
        <taxon>Eukaryota</taxon>
        <taxon>Fungi</taxon>
        <taxon>Fungi incertae sedis</taxon>
        <taxon>Microsporidia</taxon>
        <taxon>Nosematidae</taxon>
        <taxon>Vairimorpha</taxon>
    </lineage>
</organism>
<reference evidence="1 2" key="1">
    <citation type="journal article" date="2015" name="Environ. Microbiol.">
        <title>Genome analyses suggest the presence of polyploidy and recent human-driven expansions in eight global populations of the honeybee pathogen Nosema ceranae.</title>
        <authorList>
            <person name="Pelin A."/>
            <person name="Selman M."/>
            <person name="Aris-Brosou S."/>
            <person name="Farinelli L."/>
            <person name="Corradi N."/>
        </authorList>
    </citation>
    <scope>NUCLEOTIDE SEQUENCE [LARGE SCALE GENOMIC DNA]</scope>
    <source>
        <strain evidence="1 2">PA08 1199</strain>
    </source>
</reference>
<evidence type="ECO:0000313" key="1">
    <source>
        <dbReference type="EMBL" id="KKO74127.1"/>
    </source>
</evidence>
<keyword evidence="2" id="KW-1185">Reference proteome</keyword>
<name>A0A0F9YN20_9MICR</name>
<dbReference type="RefSeq" id="XP_024329869.1">
    <property type="nucleotide sequence ID" value="XM_024473800.1"/>
</dbReference>
<dbReference type="Proteomes" id="UP000034350">
    <property type="component" value="Unassembled WGS sequence"/>
</dbReference>
<dbReference type="AlphaFoldDB" id="A0A0F9YN20"/>
<evidence type="ECO:0000313" key="2">
    <source>
        <dbReference type="Proteomes" id="UP000034350"/>
    </source>
</evidence>
<dbReference type="GeneID" id="36318697"/>
<sequence>MKQCFRNYYLKKNNLKIMCEETKKIIEKLSDFRHRYIINSFITKYYKFGTYPSGKDIFL</sequence>
<protein>
    <submittedName>
        <fullName evidence="1">Uncharacterized protein</fullName>
    </submittedName>
</protein>
<dbReference type="EMBL" id="JPQZ01000114">
    <property type="protein sequence ID" value="KKO74127.1"/>
    <property type="molecule type" value="Genomic_DNA"/>
</dbReference>
<proteinExistence type="predicted"/>